<keyword evidence="1 2" id="KW-0728">SH3 domain</keyword>
<dbReference type="PANTHER" id="PTHR12845:SF8">
    <property type="entry name" value="EPHEXIN-1"/>
    <property type="match status" value="1"/>
</dbReference>
<name>A0A3B4BEH7_9GOBI</name>
<accession>A0A3B4BEH7</accession>
<dbReference type="InterPro" id="IPR036028">
    <property type="entry name" value="SH3-like_dom_sf"/>
</dbReference>
<reference evidence="4" key="1">
    <citation type="submission" date="2025-08" db="UniProtKB">
        <authorList>
            <consortium name="Ensembl"/>
        </authorList>
    </citation>
    <scope>IDENTIFICATION</scope>
</reference>
<dbReference type="Pfam" id="PF00018">
    <property type="entry name" value="SH3_1"/>
    <property type="match status" value="1"/>
</dbReference>
<dbReference type="STRING" id="409849.ENSPMGP00000027959"/>
<dbReference type="Gene3D" id="2.30.30.40">
    <property type="entry name" value="SH3 Domains"/>
    <property type="match status" value="1"/>
</dbReference>
<evidence type="ECO:0000256" key="1">
    <source>
        <dbReference type="ARBA" id="ARBA00022443"/>
    </source>
</evidence>
<evidence type="ECO:0000259" key="3">
    <source>
        <dbReference type="PROSITE" id="PS50002"/>
    </source>
</evidence>
<feature type="domain" description="SH3" evidence="3">
    <location>
        <begin position="39"/>
        <end position="100"/>
    </location>
</feature>
<protein>
    <recommendedName>
        <fullName evidence="3">SH3 domain-containing protein</fullName>
    </recommendedName>
</protein>
<dbReference type="SUPFAM" id="SSF50044">
    <property type="entry name" value="SH3-domain"/>
    <property type="match status" value="1"/>
</dbReference>
<sequence length="127" mass="14560">MLSASSSQTHPPSVDKLRWMYALTPSRRTRFMSTSTHQSDSPQVQCIQSYSSQEPDELSIEMADILNLLERTDDGWMLGERLHDGERGWFPSRVVEEIQSKEVRIQNLREALRIHQAQEGDARSEGS</sequence>
<dbReference type="Ensembl" id="ENSPMGT00000029780.1">
    <property type="protein sequence ID" value="ENSPMGP00000027959.1"/>
    <property type="gene ID" value="ENSPMGG00000022545.1"/>
</dbReference>
<organism evidence="4 5">
    <name type="scientific">Periophthalmus magnuspinnatus</name>
    <dbReference type="NCBI Taxonomy" id="409849"/>
    <lineage>
        <taxon>Eukaryota</taxon>
        <taxon>Metazoa</taxon>
        <taxon>Chordata</taxon>
        <taxon>Craniata</taxon>
        <taxon>Vertebrata</taxon>
        <taxon>Euteleostomi</taxon>
        <taxon>Actinopterygii</taxon>
        <taxon>Neopterygii</taxon>
        <taxon>Teleostei</taxon>
        <taxon>Neoteleostei</taxon>
        <taxon>Acanthomorphata</taxon>
        <taxon>Gobiaria</taxon>
        <taxon>Gobiiformes</taxon>
        <taxon>Gobioidei</taxon>
        <taxon>Gobiidae</taxon>
        <taxon>Oxudercinae</taxon>
        <taxon>Periophthalmus</taxon>
    </lineage>
</organism>
<evidence type="ECO:0000256" key="2">
    <source>
        <dbReference type="PROSITE-ProRule" id="PRU00192"/>
    </source>
</evidence>
<evidence type="ECO:0000313" key="5">
    <source>
        <dbReference type="Proteomes" id="UP000261520"/>
    </source>
</evidence>
<proteinExistence type="predicted"/>
<dbReference type="SMART" id="SM00326">
    <property type="entry name" value="SH3"/>
    <property type="match status" value="1"/>
</dbReference>
<dbReference type="PANTHER" id="PTHR12845">
    <property type="entry name" value="GUANINE NUCLEOTIDE EXCHANGE FACTOR"/>
    <property type="match status" value="1"/>
</dbReference>
<dbReference type="PROSITE" id="PS50002">
    <property type="entry name" value="SH3"/>
    <property type="match status" value="1"/>
</dbReference>
<dbReference type="GO" id="GO:0005085">
    <property type="term" value="F:guanyl-nucleotide exchange factor activity"/>
    <property type="evidence" value="ECO:0007669"/>
    <property type="project" value="InterPro"/>
</dbReference>
<dbReference type="AlphaFoldDB" id="A0A3B4BEH7"/>
<evidence type="ECO:0000313" key="4">
    <source>
        <dbReference type="Ensembl" id="ENSPMGP00000027959.1"/>
    </source>
</evidence>
<dbReference type="InterPro" id="IPR001452">
    <property type="entry name" value="SH3_domain"/>
</dbReference>
<dbReference type="InterPro" id="IPR047271">
    <property type="entry name" value="Ephexin-like"/>
</dbReference>
<reference evidence="4" key="2">
    <citation type="submission" date="2025-09" db="UniProtKB">
        <authorList>
            <consortium name="Ensembl"/>
        </authorList>
    </citation>
    <scope>IDENTIFICATION</scope>
</reference>
<keyword evidence="5" id="KW-1185">Reference proteome</keyword>
<dbReference type="Proteomes" id="UP000261520">
    <property type="component" value="Unplaced"/>
</dbReference>